<dbReference type="EMBL" id="JAEUBF010000657">
    <property type="protein sequence ID" value="KAH3676300.1"/>
    <property type="molecule type" value="Genomic_DNA"/>
</dbReference>
<protein>
    <recommendedName>
        <fullName evidence="3 7">DNA replication complex GINS protein PSF2</fullName>
    </recommendedName>
</protein>
<evidence type="ECO:0000313" key="10">
    <source>
        <dbReference type="EMBL" id="KAH3676300.1"/>
    </source>
</evidence>
<dbReference type="Pfam" id="PF05916">
    <property type="entry name" value="Sld5"/>
    <property type="match status" value="1"/>
</dbReference>
<organism evidence="10 11">
    <name type="scientific">Wickerhamomyces mucosus</name>
    <dbReference type="NCBI Taxonomy" id="1378264"/>
    <lineage>
        <taxon>Eukaryota</taxon>
        <taxon>Fungi</taxon>
        <taxon>Dikarya</taxon>
        <taxon>Ascomycota</taxon>
        <taxon>Saccharomycotina</taxon>
        <taxon>Saccharomycetes</taxon>
        <taxon>Phaffomycetales</taxon>
        <taxon>Wickerhamomycetaceae</taxon>
        <taxon>Wickerhamomyces</taxon>
    </lineage>
</organism>
<reference evidence="10" key="2">
    <citation type="submission" date="2021-01" db="EMBL/GenBank/DDBJ databases">
        <authorList>
            <person name="Schikora-Tamarit M.A."/>
        </authorList>
    </citation>
    <scope>NUCLEOTIDE SEQUENCE</scope>
    <source>
        <strain evidence="10">CBS6341</strain>
    </source>
</reference>
<dbReference type="PANTHER" id="PTHR12772">
    <property type="entry name" value="DNA REPLICATION COMPLEX GINS PROTEIN PSF2"/>
    <property type="match status" value="1"/>
</dbReference>
<dbReference type="Gene3D" id="3.40.5.50">
    <property type="match status" value="1"/>
</dbReference>
<keyword evidence="5" id="KW-0159">Chromosome partition</keyword>
<comment type="subcellular location">
    <subcellularLocation>
        <location evidence="1 7">Nucleus</location>
    </subcellularLocation>
</comment>
<accession>A0A9P8PRF9</accession>
<proteinExistence type="inferred from homology"/>
<dbReference type="GO" id="GO:0007059">
    <property type="term" value="P:chromosome segregation"/>
    <property type="evidence" value="ECO:0007669"/>
    <property type="project" value="UniProtKB-KW"/>
</dbReference>
<dbReference type="InterPro" id="IPR056784">
    <property type="entry name" value="PSF2_N"/>
</dbReference>
<dbReference type="Pfam" id="PF25005">
    <property type="entry name" value="PSF2_N"/>
    <property type="match status" value="1"/>
</dbReference>
<evidence type="ECO:0000259" key="8">
    <source>
        <dbReference type="Pfam" id="PF05916"/>
    </source>
</evidence>
<evidence type="ECO:0000256" key="6">
    <source>
        <dbReference type="ARBA" id="ARBA00023242"/>
    </source>
</evidence>
<dbReference type="InterPro" id="IPR021151">
    <property type="entry name" value="GINS_A"/>
</dbReference>
<dbReference type="CDD" id="cd11712">
    <property type="entry name" value="GINS_A_psf2"/>
    <property type="match status" value="1"/>
</dbReference>
<dbReference type="FunFam" id="1.20.58.1020:FF:000001">
    <property type="entry name" value="DNA replication complex GINS protein PSF2"/>
    <property type="match status" value="1"/>
</dbReference>
<dbReference type="OrthoDB" id="1938138at2759"/>
<keyword evidence="4 7" id="KW-0235">DNA replication</keyword>
<dbReference type="SUPFAM" id="SSF160059">
    <property type="entry name" value="PriA/YqbF domain"/>
    <property type="match status" value="1"/>
</dbReference>
<comment type="subunit">
    <text evidence="7">Component of the GINS complex.</text>
</comment>
<dbReference type="Gene3D" id="1.20.58.1020">
    <property type="match status" value="1"/>
</dbReference>
<evidence type="ECO:0000256" key="3">
    <source>
        <dbReference type="ARBA" id="ARBA00015139"/>
    </source>
</evidence>
<keyword evidence="6 7" id="KW-0539">Nucleus</keyword>
<gene>
    <name evidence="10" type="ORF">WICMUC_002096</name>
</gene>
<reference evidence="10" key="1">
    <citation type="journal article" date="2021" name="Open Biol.">
        <title>Shared evolutionary footprints suggest mitochondrial oxidative damage underlies multiple complex I losses in fungi.</title>
        <authorList>
            <person name="Schikora-Tamarit M.A."/>
            <person name="Marcet-Houben M."/>
            <person name="Nosek J."/>
            <person name="Gabaldon T."/>
        </authorList>
    </citation>
    <scope>NUCLEOTIDE SEQUENCE</scope>
    <source>
        <strain evidence="10">CBS6341</strain>
    </source>
</reference>
<sequence>MSLPNDLKITLSPQEVEFLTESEMITILPRYSMNKLELITDDIPKLMAMHRIQVPLWYALILKQQRKCSIVPPNWLNHKSLKEFFQSEVTELNQFSKLPHNWLELSKIFFENAADDLSDEPAKLKSLIQDLKELRLIKVKKGLSLINESHLQLDNLSILEINEIRPFVVEVMGKLTKLKQVITNEIDEDRLEDRDNDDDLME</sequence>
<dbReference type="GO" id="GO:0000727">
    <property type="term" value="P:double-strand break repair via break-induced replication"/>
    <property type="evidence" value="ECO:0007669"/>
    <property type="project" value="TreeGrafter"/>
</dbReference>
<evidence type="ECO:0000256" key="5">
    <source>
        <dbReference type="ARBA" id="ARBA00022829"/>
    </source>
</evidence>
<comment type="similarity">
    <text evidence="2 7">Belongs to the GINS2/PSF2 family.</text>
</comment>
<comment type="caution">
    <text evidence="10">The sequence shown here is derived from an EMBL/GenBank/DDBJ whole genome shotgun (WGS) entry which is preliminary data.</text>
</comment>
<name>A0A9P8PRF9_9ASCO</name>
<evidence type="ECO:0000256" key="4">
    <source>
        <dbReference type="ARBA" id="ARBA00022705"/>
    </source>
</evidence>
<dbReference type="SUPFAM" id="SSF158573">
    <property type="entry name" value="GINS helical bundle-like"/>
    <property type="match status" value="1"/>
</dbReference>
<dbReference type="FunFam" id="3.40.5.50:FF:000001">
    <property type="entry name" value="DNA replication complex GINS protein PSF2"/>
    <property type="match status" value="1"/>
</dbReference>
<feature type="domain" description="DNA replication complex GINS protein PSF2 N-terminal" evidence="9">
    <location>
        <begin position="12"/>
        <end position="71"/>
    </location>
</feature>
<evidence type="ECO:0000256" key="7">
    <source>
        <dbReference type="PIRNR" id="PIRNR028998"/>
    </source>
</evidence>
<feature type="domain" description="GINS subunit" evidence="8">
    <location>
        <begin position="75"/>
        <end position="177"/>
    </location>
</feature>
<evidence type="ECO:0000256" key="1">
    <source>
        <dbReference type="ARBA" id="ARBA00004123"/>
    </source>
</evidence>
<dbReference type="GO" id="GO:0006260">
    <property type="term" value="P:DNA replication"/>
    <property type="evidence" value="ECO:0007669"/>
    <property type="project" value="UniProtKB-KW"/>
</dbReference>
<dbReference type="Proteomes" id="UP000769528">
    <property type="component" value="Unassembled WGS sequence"/>
</dbReference>
<dbReference type="GO" id="GO:0000811">
    <property type="term" value="C:GINS complex"/>
    <property type="evidence" value="ECO:0007669"/>
    <property type="project" value="TreeGrafter"/>
</dbReference>
<evidence type="ECO:0000256" key="2">
    <source>
        <dbReference type="ARBA" id="ARBA00010565"/>
    </source>
</evidence>
<evidence type="ECO:0000313" key="11">
    <source>
        <dbReference type="Proteomes" id="UP000769528"/>
    </source>
</evidence>
<dbReference type="PANTHER" id="PTHR12772:SF0">
    <property type="entry name" value="DNA REPLICATION COMPLEX GINS PROTEIN PSF2"/>
    <property type="match status" value="1"/>
</dbReference>
<dbReference type="AlphaFoldDB" id="A0A9P8PRF9"/>
<keyword evidence="11" id="KW-1185">Reference proteome</keyword>
<dbReference type="CDD" id="cd21694">
    <property type="entry name" value="GINS_B_Psf2"/>
    <property type="match status" value="1"/>
</dbReference>
<dbReference type="InterPro" id="IPR036224">
    <property type="entry name" value="GINS_bundle-like_dom_sf"/>
</dbReference>
<evidence type="ECO:0000259" key="9">
    <source>
        <dbReference type="Pfam" id="PF25005"/>
    </source>
</evidence>
<dbReference type="PIRSF" id="PIRSF028998">
    <property type="entry name" value="GINS_Psf2_subgr"/>
    <property type="match status" value="1"/>
</dbReference>
<dbReference type="InterPro" id="IPR007257">
    <property type="entry name" value="GINS_Psf2"/>
</dbReference>